<dbReference type="InterPro" id="IPR051540">
    <property type="entry name" value="S-2-haloacid_dehalogenase"/>
</dbReference>
<dbReference type="SFLD" id="SFLDS00003">
    <property type="entry name" value="Haloacid_Dehalogenase"/>
    <property type="match status" value="1"/>
</dbReference>
<sequence>MPAEEILDDIEAFVLDAFGTITDWHGTVTREIKDRAASISDAEAQEFTEEWRRGFMENTSRIAKGSEGPLSADVLHREILDSMLASARWSNLGKQWDENARQKLNLVWHHLDGWPDASKGLHGMKKKKLLVVLSNANIRLLADMAKHGDFPWDVVLSTELFGTYKPNEKVYKGAIHHLALPPSKIAMVAAHMWDLRGAASCGMRTIYVRRSSEDVNAAQGVKCKEEGGEVDIVVNDLVELAGMLERDTRVTQYHV</sequence>
<name>A0A166Q987_9AGAM</name>
<dbReference type="SFLD" id="SFLDG01129">
    <property type="entry name" value="C1.5:_HAD__Beta-PGM__Phosphata"/>
    <property type="match status" value="1"/>
</dbReference>
<dbReference type="InterPro" id="IPR036412">
    <property type="entry name" value="HAD-like_sf"/>
</dbReference>
<dbReference type="OrthoDB" id="2363873at2759"/>
<dbReference type="NCBIfam" id="TIGR01493">
    <property type="entry name" value="HAD-SF-IA-v2"/>
    <property type="match status" value="1"/>
</dbReference>
<dbReference type="SUPFAM" id="SSF56784">
    <property type="entry name" value="HAD-like"/>
    <property type="match status" value="1"/>
</dbReference>
<dbReference type="Gene3D" id="3.40.50.1000">
    <property type="entry name" value="HAD superfamily/HAD-like"/>
    <property type="match status" value="1"/>
</dbReference>
<dbReference type="InterPro" id="IPR006439">
    <property type="entry name" value="HAD-SF_hydro_IA"/>
</dbReference>
<evidence type="ECO:0000313" key="4">
    <source>
        <dbReference type="Proteomes" id="UP000076532"/>
    </source>
</evidence>
<evidence type="ECO:0000256" key="1">
    <source>
        <dbReference type="ARBA" id="ARBA00008106"/>
    </source>
</evidence>
<dbReference type="Proteomes" id="UP000076532">
    <property type="component" value="Unassembled WGS sequence"/>
</dbReference>
<dbReference type="PANTHER" id="PTHR43316">
    <property type="entry name" value="HYDROLASE, HALOACID DELAHOGENASE-RELATED"/>
    <property type="match status" value="1"/>
</dbReference>
<proteinExistence type="inferred from homology"/>
<keyword evidence="2" id="KW-0378">Hydrolase</keyword>
<reference evidence="3 4" key="1">
    <citation type="journal article" date="2016" name="Mol. Biol. Evol.">
        <title>Comparative Genomics of Early-Diverging Mushroom-Forming Fungi Provides Insights into the Origins of Lignocellulose Decay Capabilities.</title>
        <authorList>
            <person name="Nagy L.G."/>
            <person name="Riley R."/>
            <person name="Tritt A."/>
            <person name="Adam C."/>
            <person name="Daum C."/>
            <person name="Floudas D."/>
            <person name="Sun H."/>
            <person name="Yadav J.S."/>
            <person name="Pangilinan J."/>
            <person name="Larsson K.H."/>
            <person name="Matsuura K."/>
            <person name="Barry K."/>
            <person name="Labutti K."/>
            <person name="Kuo R."/>
            <person name="Ohm R.A."/>
            <person name="Bhattacharya S.S."/>
            <person name="Shirouzu T."/>
            <person name="Yoshinaga Y."/>
            <person name="Martin F.M."/>
            <person name="Grigoriev I.V."/>
            <person name="Hibbett D.S."/>
        </authorList>
    </citation>
    <scope>NUCLEOTIDE SEQUENCE [LARGE SCALE GENOMIC DNA]</scope>
    <source>
        <strain evidence="3 4">CBS 109695</strain>
    </source>
</reference>
<evidence type="ECO:0000256" key="2">
    <source>
        <dbReference type="ARBA" id="ARBA00022801"/>
    </source>
</evidence>
<dbReference type="PRINTS" id="PR00413">
    <property type="entry name" value="HADHALOGNASE"/>
</dbReference>
<evidence type="ECO:0000313" key="3">
    <source>
        <dbReference type="EMBL" id="KZP26898.1"/>
    </source>
</evidence>
<organism evidence="3 4">
    <name type="scientific">Athelia psychrophila</name>
    <dbReference type="NCBI Taxonomy" id="1759441"/>
    <lineage>
        <taxon>Eukaryota</taxon>
        <taxon>Fungi</taxon>
        <taxon>Dikarya</taxon>
        <taxon>Basidiomycota</taxon>
        <taxon>Agaricomycotina</taxon>
        <taxon>Agaricomycetes</taxon>
        <taxon>Agaricomycetidae</taxon>
        <taxon>Atheliales</taxon>
        <taxon>Atheliaceae</taxon>
        <taxon>Athelia</taxon>
    </lineage>
</organism>
<dbReference type="InterPro" id="IPR006328">
    <property type="entry name" value="2-HAD"/>
</dbReference>
<dbReference type="AlphaFoldDB" id="A0A166Q987"/>
<comment type="similarity">
    <text evidence="1">Belongs to the HAD-like hydrolase superfamily. S-2-haloalkanoic acid dehalogenase family.</text>
</comment>
<accession>A0A166Q987</accession>
<dbReference type="Pfam" id="PF00702">
    <property type="entry name" value="Hydrolase"/>
    <property type="match status" value="1"/>
</dbReference>
<dbReference type="GO" id="GO:0016791">
    <property type="term" value="F:phosphatase activity"/>
    <property type="evidence" value="ECO:0007669"/>
    <property type="project" value="UniProtKB-ARBA"/>
</dbReference>
<dbReference type="GO" id="GO:0019120">
    <property type="term" value="F:hydrolase activity, acting on acid halide bonds, in C-halide compounds"/>
    <property type="evidence" value="ECO:0007669"/>
    <property type="project" value="InterPro"/>
</dbReference>
<dbReference type="Gene3D" id="1.10.150.240">
    <property type="entry name" value="Putative phosphatase, domain 2"/>
    <property type="match status" value="1"/>
</dbReference>
<dbReference type="InterPro" id="IPR023214">
    <property type="entry name" value="HAD_sf"/>
</dbReference>
<protein>
    <submittedName>
        <fullName evidence="3">Haloacid dehalogenase</fullName>
    </submittedName>
</protein>
<dbReference type="STRING" id="436010.A0A166Q987"/>
<dbReference type="EMBL" id="KV417511">
    <property type="protein sequence ID" value="KZP26898.1"/>
    <property type="molecule type" value="Genomic_DNA"/>
</dbReference>
<dbReference type="NCBIfam" id="TIGR01428">
    <property type="entry name" value="HAD_type_II"/>
    <property type="match status" value="1"/>
</dbReference>
<gene>
    <name evidence="3" type="ORF">FIBSPDRAFT_1040399</name>
</gene>
<dbReference type="PANTHER" id="PTHR43316:SF3">
    <property type="entry name" value="HALOACID DEHALOGENASE, TYPE II (AFU_ORTHOLOGUE AFUA_2G07750)-RELATED"/>
    <property type="match status" value="1"/>
</dbReference>
<dbReference type="InterPro" id="IPR023198">
    <property type="entry name" value="PGP-like_dom2"/>
</dbReference>
<keyword evidence="4" id="KW-1185">Reference proteome</keyword>